<organism evidence="1 2">
    <name type="scientific">Dreissena polymorpha</name>
    <name type="common">Zebra mussel</name>
    <name type="synonym">Mytilus polymorpha</name>
    <dbReference type="NCBI Taxonomy" id="45954"/>
    <lineage>
        <taxon>Eukaryota</taxon>
        <taxon>Metazoa</taxon>
        <taxon>Spiralia</taxon>
        <taxon>Lophotrochozoa</taxon>
        <taxon>Mollusca</taxon>
        <taxon>Bivalvia</taxon>
        <taxon>Autobranchia</taxon>
        <taxon>Heteroconchia</taxon>
        <taxon>Euheterodonta</taxon>
        <taxon>Imparidentia</taxon>
        <taxon>Neoheterodontei</taxon>
        <taxon>Myida</taxon>
        <taxon>Dreissenoidea</taxon>
        <taxon>Dreissenidae</taxon>
        <taxon>Dreissena</taxon>
    </lineage>
</organism>
<sequence>MRTFSKFGDGQECSDDLLLEVENSVYYMYGKPNYSDVYKLRFDALCKRYEITCNTLNSCDTIDLGLLPPCIATLNMHTRRANYPTYMPMKDIPACMMFKIVPGIEYVLIDSGIVPSELVDILCTKLQEDKTNQNEDVK</sequence>
<dbReference type="AlphaFoldDB" id="A0A9D4MFS6"/>
<keyword evidence="2" id="KW-1185">Reference proteome</keyword>
<reference evidence="1" key="2">
    <citation type="submission" date="2020-11" db="EMBL/GenBank/DDBJ databases">
        <authorList>
            <person name="McCartney M.A."/>
            <person name="Auch B."/>
            <person name="Kono T."/>
            <person name="Mallez S."/>
            <person name="Becker A."/>
            <person name="Gohl D.M."/>
            <person name="Silverstein K.A.T."/>
            <person name="Koren S."/>
            <person name="Bechman K.B."/>
            <person name="Herman A."/>
            <person name="Abrahante J.E."/>
            <person name="Garbe J."/>
        </authorList>
    </citation>
    <scope>NUCLEOTIDE SEQUENCE</scope>
    <source>
        <strain evidence="1">Duluth1</strain>
        <tissue evidence="1">Whole animal</tissue>
    </source>
</reference>
<comment type="caution">
    <text evidence="1">The sequence shown here is derived from an EMBL/GenBank/DDBJ whole genome shotgun (WGS) entry which is preliminary data.</text>
</comment>
<reference evidence="1" key="1">
    <citation type="journal article" date="2019" name="bioRxiv">
        <title>The Genome of the Zebra Mussel, Dreissena polymorpha: A Resource for Invasive Species Research.</title>
        <authorList>
            <person name="McCartney M.A."/>
            <person name="Auch B."/>
            <person name="Kono T."/>
            <person name="Mallez S."/>
            <person name="Zhang Y."/>
            <person name="Obille A."/>
            <person name="Becker A."/>
            <person name="Abrahante J.E."/>
            <person name="Garbe J."/>
            <person name="Badalamenti J.P."/>
            <person name="Herman A."/>
            <person name="Mangelson H."/>
            <person name="Liachko I."/>
            <person name="Sullivan S."/>
            <person name="Sone E.D."/>
            <person name="Koren S."/>
            <person name="Silverstein K.A.T."/>
            <person name="Beckman K.B."/>
            <person name="Gohl D.M."/>
        </authorList>
    </citation>
    <scope>NUCLEOTIDE SEQUENCE</scope>
    <source>
        <strain evidence="1">Duluth1</strain>
        <tissue evidence="1">Whole animal</tissue>
    </source>
</reference>
<evidence type="ECO:0000313" key="2">
    <source>
        <dbReference type="Proteomes" id="UP000828390"/>
    </source>
</evidence>
<accession>A0A9D4MFS6</accession>
<protein>
    <submittedName>
        <fullName evidence="1">Uncharacterized protein</fullName>
    </submittedName>
</protein>
<dbReference type="Proteomes" id="UP000828390">
    <property type="component" value="Unassembled WGS sequence"/>
</dbReference>
<proteinExistence type="predicted"/>
<gene>
    <name evidence="1" type="ORF">DPMN_000652</name>
</gene>
<evidence type="ECO:0000313" key="1">
    <source>
        <dbReference type="EMBL" id="KAH3876802.1"/>
    </source>
</evidence>
<name>A0A9D4MFS6_DREPO</name>
<dbReference type="EMBL" id="JAIWYP010000001">
    <property type="protein sequence ID" value="KAH3876802.1"/>
    <property type="molecule type" value="Genomic_DNA"/>
</dbReference>